<accession>A0A8J4PMA3</accession>
<feature type="region of interest" description="Disordered" evidence="4">
    <location>
        <begin position="1006"/>
        <end position="1067"/>
    </location>
</feature>
<evidence type="ECO:0000256" key="1">
    <source>
        <dbReference type="PIRSR" id="PIRSR630564-1"/>
    </source>
</evidence>
<evidence type="ECO:0000313" key="6">
    <source>
        <dbReference type="EMBL" id="KAF2069608.1"/>
    </source>
</evidence>
<dbReference type="PROSITE" id="PS51339">
    <property type="entry name" value="PPASE_MYOTUBULARIN"/>
    <property type="match status" value="1"/>
</dbReference>
<organism evidence="6 7">
    <name type="scientific">Polysphondylium violaceum</name>
    <dbReference type="NCBI Taxonomy" id="133409"/>
    <lineage>
        <taxon>Eukaryota</taxon>
        <taxon>Amoebozoa</taxon>
        <taxon>Evosea</taxon>
        <taxon>Eumycetozoa</taxon>
        <taxon>Dictyostelia</taxon>
        <taxon>Dictyosteliales</taxon>
        <taxon>Dictyosteliaceae</taxon>
        <taxon>Polysphondylium</taxon>
    </lineage>
</organism>
<dbReference type="GO" id="GO:0005737">
    <property type="term" value="C:cytoplasm"/>
    <property type="evidence" value="ECO:0007669"/>
    <property type="project" value="TreeGrafter"/>
</dbReference>
<name>A0A8J4PMA3_9MYCE</name>
<keyword evidence="7" id="KW-1185">Reference proteome</keyword>
<feature type="compositionally biased region" description="Low complexity" evidence="4">
    <location>
        <begin position="93"/>
        <end position="106"/>
    </location>
</feature>
<dbReference type="AlphaFoldDB" id="A0A8J4PMA3"/>
<feature type="compositionally biased region" description="Low complexity" evidence="4">
    <location>
        <begin position="745"/>
        <end position="763"/>
    </location>
</feature>
<dbReference type="InterPro" id="IPR029021">
    <property type="entry name" value="Prot-tyrosine_phosphatase-like"/>
</dbReference>
<dbReference type="OrthoDB" id="20640at2759"/>
<dbReference type="Pfam" id="PF06602">
    <property type="entry name" value="Myotub-related"/>
    <property type="match status" value="1"/>
</dbReference>
<dbReference type="SUPFAM" id="SSF52799">
    <property type="entry name" value="(Phosphotyrosine protein) phosphatases II"/>
    <property type="match status" value="1"/>
</dbReference>
<dbReference type="Proteomes" id="UP000695562">
    <property type="component" value="Unassembled WGS sequence"/>
</dbReference>
<feature type="compositionally biased region" description="Acidic residues" evidence="4">
    <location>
        <begin position="704"/>
        <end position="729"/>
    </location>
</feature>
<protein>
    <recommendedName>
        <fullName evidence="5">Myotubularin phosphatase domain-containing protein</fullName>
    </recommendedName>
</protein>
<feature type="compositionally biased region" description="Pro residues" evidence="4">
    <location>
        <begin position="1010"/>
        <end position="1020"/>
    </location>
</feature>
<dbReference type="CDD" id="cd14507">
    <property type="entry name" value="PTP-MTM-like"/>
    <property type="match status" value="1"/>
</dbReference>
<dbReference type="InterPro" id="IPR010569">
    <property type="entry name" value="Myotubularin-like_Pase_dom"/>
</dbReference>
<dbReference type="PANTHER" id="PTHR10807:SF108">
    <property type="entry name" value="PHOSPHATIDYLINOSITOL-3-PHOSPHATASE"/>
    <property type="match status" value="1"/>
</dbReference>
<dbReference type="SMART" id="SM00404">
    <property type="entry name" value="PTPc_motif"/>
    <property type="match status" value="1"/>
</dbReference>
<comment type="caution">
    <text evidence="6">The sequence shown here is derived from an EMBL/GenBank/DDBJ whole genome shotgun (WGS) entry which is preliminary data.</text>
</comment>
<dbReference type="InterPro" id="IPR030564">
    <property type="entry name" value="Myotubularin"/>
</dbReference>
<feature type="binding site" evidence="2">
    <location>
        <begin position="419"/>
        <end position="425"/>
    </location>
    <ligand>
        <name>substrate</name>
    </ligand>
</feature>
<evidence type="ECO:0000259" key="5">
    <source>
        <dbReference type="PROSITE" id="PS51339"/>
    </source>
</evidence>
<feature type="compositionally biased region" description="Low complexity" evidence="4">
    <location>
        <begin position="70"/>
        <end position="85"/>
    </location>
</feature>
<dbReference type="GO" id="GO:0016020">
    <property type="term" value="C:membrane"/>
    <property type="evidence" value="ECO:0007669"/>
    <property type="project" value="TreeGrafter"/>
</dbReference>
<feature type="compositionally biased region" description="Low complexity" evidence="4">
    <location>
        <begin position="1021"/>
        <end position="1032"/>
    </location>
</feature>
<dbReference type="InterPro" id="IPR003595">
    <property type="entry name" value="Tyr_Pase_cat"/>
</dbReference>
<feature type="region of interest" description="Disordered" evidence="4">
    <location>
        <begin position="70"/>
        <end position="118"/>
    </location>
</feature>
<dbReference type="GO" id="GO:0004438">
    <property type="term" value="F:phosphatidylinositol-3-phosphate phosphatase activity"/>
    <property type="evidence" value="ECO:0007669"/>
    <property type="project" value="TreeGrafter"/>
</dbReference>
<feature type="active site" description="Phosphocysteine intermediate" evidence="1">
    <location>
        <position position="419"/>
    </location>
</feature>
<feature type="binding site" evidence="2">
    <location>
        <begin position="359"/>
        <end position="360"/>
    </location>
    <ligand>
        <name>substrate</name>
    </ligand>
</feature>
<feature type="coiled-coil region" evidence="3">
    <location>
        <begin position="807"/>
        <end position="876"/>
    </location>
</feature>
<sequence length="1160" mass="132094">MNYFEKHLCLGEKVERKAYSCKASEKGEESGSFYLTNYRIAYSYTKKKKSSSSGYGNYISPLIDHNQHHLLLNNGNTSNSSSLSSPVGGNKISFTSTTPGSSNGTDGSNGNGTGGRSHHRYKQEADYYVDIPISSILKFEKITTKKEKIVEITCKDIRQYKFIFTLGNKDVDAIEERFHKLYPVTSEKTFAFFNLDKYPIQTKGWYIYDAEREYNRMGISNQIKTSQWAISMINIDYGFSETYPKVLVIPSSCNEKEFLSKVAAFRTTRRIPVLSWRHRIKGSVILRSSQPKVGLQRTRSKEDELLVSMFRMAANPHRSLVVMDARPKVNAVVNQARGAGYEDIQRYEHTVLEFLGIENIHTMKESYKKLRDAILSGDSAHFYSNLESSRWLDHIALVIESSVRICELIEEEVSVLIHCSDGWDRTSQLSSISMLLLDPFYRTFEGFMILIEKEWLSFGHMFFVRTHGAKVEERSPIFVQFIDCVWQITSQFPHAFEFNERFLLKILDALYSCQFGTFLYDCEKERSKAFNTPSFWSFAEVNKPMFVNPFYSPPVLAANSGSYSSKSTYRSNTLFPTFDIKFIRLWEAYYCRGNSITIPLEKIEAQTSWNHNNLKLVNGLKDDIVKIDKERESSIQRCQSYLEDTVKLHANIEELKNEVKIKDEICDKRQQELLKLYKEKDYLLNLLEKNNILIQEKELKDLEYEQEEEEEQEQELVGDDGDNNDDTLQDNEYKVNSIHDKQHNNDNSNSNSSSTIATTNNNNNNSVMDYSISLLQKKICKLEFELSKIVREQDKVKSKEIDLLENIKCLQSKLNEKELDLNTLTSQIKEKDQIIVDNDKILREKQKYVIEQEKMYFVLKQQIDDLDSQLQEYKIKLISSSIINLEDGLNNSILFNSNNSSNSNVDLSVDSSSSSSSSSSNNNTTTTNRSNSSKNNSIVYKVNNSNSSSKVRGFTFGTRDLVDVNISKNNMSSSNINRMARPHTTLYKSIRNVEIIDDYLPKYHTIESRSPPPPLSPPLDDPSSPLVASVVGNGIGSGSGESVGASTAPPSSPSPNPPLIGGSGKKSSSYGKSIINSSNENLSCTGCCKAIELNAPYIKGKKDRIHCEHCEKDYQTLKQKNRRCSSCEKVLEKNPQVISGNRYCNPCINKIIQGIDDLGF</sequence>
<dbReference type="InterPro" id="IPR016130">
    <property type="entry name" value="Tyr_Pase_AS"/>
</dbReference>
<evidence type="ECO:0000256" key="4">
    <source>
        <dbReference type="SAM" id="MobiDB-lite"/>
    </source>
</evidence>
<feature type="domain" description="Myotubularin phosphatase" evidence="5">
    <location>
        <begin position="204"/>
        <end position="590"/>
    </location>
</feature>
<dbReference type="EMBL" id="AJWJ01000631">
    <property type="protein sequence ID" value="KAF2069608.1"/>
    <property type="molecule type" value="Genomic_DNA"/>
</dbReference>
<feature type="region of interest" description="Disordered" evidence="4">
    <location>
        <begin position="905"/>
        <end position="940"/>
    </location>
</feature>
<evidence type="ECO:0000313" key="7">
    <source>
        <dbReference type="Proteomes" id="UP000695562"/>
    </source>
</evidence>
<dbReference type="PANTHER" id="PTHR10807">
    <property type="entry name" value="MYOTUBULARIN-RELATED"/>
    <property type="match status" value="1"/>
</dbReference>
<dbReference type="PROSITE" id="PS00383">
    <property type="entry name" value="TYR_PHOSPHATASE_1"/>
    <property type="match status" value="1"/>
</dbReference>
<feature type="region of interest" description="Disordered" evidence="4">
    <location>
        <begin position="703"/>
        <end position="763"/>
    </location>
</feature>
<reference evidence="6" key="1">
    <citation type="submission" date="2020-01" db="EMBL/GenBank/DDBJ databases">
        <title>Development of genomics and gene disruption for Polysphondylium violaceum indicates a role for the polyketide synthase stlB in stalk morphogenesis.</title>
        <authorList>
            <person name="Narita B."/>
            <person name="Kawabe Y."/>
            <person name="Kin K."/>
            <person name="Saito T."/>
            <person name="Gibbs R."/>
            <person name="Kuspa A."/>
            <person name="Muzny D."/>
            <person name="Queller D."/>
            <person name="Richards S."/>
            <person name="Strassman J."/>
            <person name="Sucgang R."/>
            <person name="Worley K."/>
            <person name="Schaap P."/>
        </authorList>
    </citation>
    <scope>NUCLEOTIDE SEQUENCE</scope>
    <source>
        <strain evidence="6">QSvi11</strain>
    </source>
</reference>
<proteinExistence type="predicted"/>
<dbReference type="GO" id="GO:0046856">
    <property type="term" value="P:phosphatidylinositol dephosphorylation"/>
    <property type="evidence" value="ECO:0007669"/>
    <property type="project" value="TreeGrafter"/>
</dbReference>
<keyword evidence="3" id="KW-0175">Coiled coil</keyword>
<gene>
    <name evidence="6" type="ORF">CYY_009073</name>
</gene>
<evidence type="ECO:0000256" key="3">
    <source>
        <dbReference type="SAM" id="Coils"/>
    </source>
</evidence>
<evidence type="ECO:0000256" key="2">
    <source>
        <dbReference type="PIRSR" id="PIRSR630564-2"/>
    </source>
</evidence>
<feature type="compositionally biased region" description="Basic and acidic residues" evidence="4">
    <location>
        <begin position="731"/>
        <end position="744"/>
    </location>
</feature>